<reference evidence="1" key="1">
    <citation type="submission" date="2020-03" db="EMBL/GenBank/DDBJ databases">
        <title>Hybrid Assembly of Korean Phytophthora infestans isolates.</title>
        <authorList>
            <person name="Prokchorchik M."/>
            <person name="Lee Y."/>
            <person name="Seo J."/>
            <person name="Cho J.-H."/>
            <person name="Park Y.-E."/>
            <person name="Jang D.-C."/>
            <person name="Im J.-S."/>
            <person name="Choi J.-G."/>
            <person name="Park H.-J."/>
            <person name="Lee G.-B."/>
            <person name="Lee Y.-G."/>
            <person name="Hong S.-Y."/>
            <person name="Cho K."/>
            <person name="Sohn K.H."/>
        </authorList>
    </citation>
    <scope>NUCLEOTIDE SEQUENCE</scope>
    <source>
        <strain evidence="1">KR_2_A2</strain>
    </source>
</reference>
<dbReference type="Proteomes" id="UP000704712">
    <property type="component" value="Unassembled WGS sequence"/>
</dbReference>
<proteinExistence type="predicted"/>
<accession>A0A8S9UP21</accession>
<comment type="caution">
    <text evidence="1">The sequence shown here is derived from an EMBL/GenBank/DDBJ whole genome shotgun (WGS) entry which is preliminary data.</text>
</comment>
<organism evidence="1 2">
    <name type="scientific">Phytophthora infestans</name>
    <name type="common">Potato late blight agent</name>
    <name type="synonym">Botrytis infestans</name>
    <dbReference type="NCBI Taxonomy" id="4787"/>
    <lineage>
        <taxon>Eukaryota</taxon>
        <taxon>Sar</taxon>
        <taxon>Stramenopiles</taxon>
        <taxon>Oomycota</taxon>
        <taxon>Peronosporomycetes</taxon>
        <taxon>Peronosporales</taxon>
        <taxon>Peronosporaceae</taxon>
        <taxon>Phytophthora</taxon>
    </lineage>
</organism>
<name>A0A8S9UP21_PHYIN</name>
<protein>
    <submittedName>
        <fullName evidence="1">Uncharacterized protein</fullName>
    </submittedName>
</protein>
<dbReference type="EMBL" id="JAACNO010001409">
    <property type="protein sequence ID" value="KAF4140804.1"/>
    <property type="molecule type" value="Genomic_DNA"/>
</dbReference>
<evidence type="ECO:0000313" key="1">
    <source>
        <dbReference type="EMBL" id="KAF4140804.1"/>
    </source>
</evidence>
<gene>
    <name evidence="1" type="ORF">GN958_ATG10023</name>
</gene>
<evidence type="ECO:0000313" key="2">
    <source>
        <dbReference type="Proteomes" id="UP000704712"/>
    </source>
</evidence>
<dbReference type="AlphaFoldDB" id="A0A8S9UP21"/>
<sequence>MPTPVRKTGETSKTSRSNVDVDNASFALQEGQCFMEFSTEVEARVTDALRRYKSETVRPDPNIYVKPGQTSRQRDFVSLSERSFTTMMAAARANHQRRSQRAGRFVVELFTFDAKKSINLTGTRRAIAPRIQEAAYTIDAFLTDRPSVEVGEIDHTHWSVTHARQPEGTELAVPDTAAFAQAQHIAAMREAEGVEAEPIYRTMAVRISGFTDLPMTIDVVEF</sequence>